<gene>
    <name evidence="1" type="ORF">H2198_005230</name>
</gene>
<organism evidence="1 2">
    <name type="scientific">Neophaeococcomyces mojaviensis</name>
    <dbReference type="NCBI Taxonomy" id="3383035"/>
    <lineage>
        <taxon>Eukaryota</taxon>
        <taxon>Fungi</taxon>
        <taxon>Dikarya</taxon>
        <taxon>Ascomycota</taxon>
        <taxon>Pezizomycotina</taxon>
        <taxon>Eurotiomycetes</taxon>
        <taxon>Chaetothyriomycetidae</taxon>
        <taxon>Chaetothyriales</taxon>
        <taxon>Chaetothyriales incertae sedis</taxon>
        <taxon>Neophaeococcomyces</taxon>
    </lineage>
</organism>
<keyword evidence="2" id="KW-1185">Reference proteome</keyword>
<protein>
    <submittedName>
        <fullName evidence="1">Uncharacterized protein</fullName>
    </submittedName>
</protein>
<dbReference type="Proteomes" id="UP001172386">
    <property type="component" value="Unassembled WGS sequence"/>
</dbReference>
<name>A0ACC3A6P7_9EURO</name>
<proteinExistence type="predicted"/>
<dbReference type="EMBL" id="JAPDRQ010000084">
    <property type="protein sequence ID" value="KAJ9656070.1"/>
    <property type="molecule type" value="Genomic_DNA"/>
</dbReference>
<evidence type="ECO:0000313" key="1">
    <source>
        <dbReference type="EMBL" id="KAJ9656070.1"/>
    </source>
</evidence>
<evidence type="ECO:0000313" key="2">
    <source>
        <dbReference type="Proteomes" id="UP001172386"/>
    </source>
</evidence>
<sequence>MSSNASLKPIKLYSHAGGPNPWKVVIALKELSLPYETSFVDFTKIKSEPFISVNPNGRVPAIEDPNTGITIWESGAILQYLAAKYDTDRKISFPTGSTAQFHADQWLFFQVSGQGPYMGQAAWFQNYHPEKIQSAIERYQKETMRIVGVIDGWLAKTGQKWLVAEEEGKGSEGKCTYADLSFVPWGANVNWLMGKDVFEGGKYNHYNEWMERLKARPAVAAMLKEKAEAMANEQKH</sequence>
<comment type="caution">
    <text evidence="1">The sequence shown here is derived from an EMBL/GenBank/DDBJ whole genome shotgun (WGS) entry which is preliminary data.</text>
</comment>
<reference evidence="1" key="1">
    <citation type="submission" date="2022-10" db="EMBL/GenBank/DDBJ databases">
        <title>Culturing micro-colonial fungi from biological soil crusts in the Mojave desert and describing Neophaeococcomyces mojavensis, and introducing the new genera and species Taxawa tesnikishii.</title>
        <authorList>
            <person name="Kurbessoian T."/>
            <person name="Stajich J.E."/>
        </authorList>
    </citation>
    <scope>NUCLEOTIDE SEQUENCE</scope>
    <source>
        <strain evidence="1">JES_112</strain>
    </source>
</reference>
<accession>A0ACC3A6P7</accession>